<proteinExistence type="predicted"/>
<sequence length="387" mass="44878">MLIETSLVKNKDNGPRVLVVSVRGFRSQVANCAIYEFEDLICDLEGAQLYAPKQEFDFARCICRLAKYATGSDRIASVVAPFPAEVVLEEEYDLLLAVFDNPWQLHLLEGIKNWREKCRHTACYIIETWKPNFDDWRLAYEPFKNFEYIFSGTVNCVETFKQVTGLPCHYLAPGLDALKFCPYPNTPKRMIDACCVGRRPAEAHQMLFDRSQQEDNFFYYYNTINNTKLEVGDPKAHRAKLINLLQRSRYNIAAHARFDALSETGGHQEIGYRYFEGVAAGTILVGMPPMGDVFPRYFDWEDAIVRVNLYEQNVLEVMEELNNQPEKVEAMRRRNVVNSLRKHDWVYRWREMLSTFDLEPSQAMLDRERQLQQLADSVDALDTSLVC</sequence>
<dbReference type="Proteomes" id="UP001196661">
    <property type="component" value="Unassembled WGS sequence"/>
</dbReference>
<comment type="caution">
    <text evidence="2">The sequence shown here is derived from an EMBL/GenBank/DDBJ whole genome shotgun (WGS) entry which is preliminary data.</text>
</comment>
<dbReference type="Pfam" id="PF13524">
    <property type="entry name" value="Glyco_trans_1_2"/>
    <property type="match status" value="1"/>
</dbReference>
<feature type="domain" description="Spore protein YkvP/CgeB glycosyl transferase-like" evidence="1">
    <location>
        <begin position="238"/>
        <end position="353"/>
    </location>
</feature>
<evidence type="ECO:0000259" key="1">
    <source>
        <dbReference type="Pfam" id="PF13524"/>
    </source>
</evidence>
<name>A0ABS5XZ99_9CYAN</name>
<reference evidence="2 3" key="1">
    <citation type="journal article" date="2021" name="Mar. Drugs">
        <title>Genome Reduction and Secondary Metabolism of the Marine Sponge-Associated Cyanobacterium Leptothoe.</title>
        <authorList>
            <person name="Konstantinou D."/>
            <person name="Popin R.V."/>
            <person name="Fewer D.P."/>
            <person name="Sivonen K."/>
            <person name="Gkelis S."/>
        </authorList>
    </citation>
    <scope>NUCLEOTIDE SEQUENCE [LARGE SCALE GENOMIC DNA]</scope>
    <source>
        <strain evidence="2 3">TAU-MAC 1615</strain>
    </source>
</reference>
<keyword evidence="3" id="KW-1185">Reference proteome</keyword>
<accession>A0ABS5XZ99</accession>
<dbReference type="InterPro" id="IPR055259">
    <property type="entry name" value="YkvP/CgeB_Glyco_trans-like"/>
</dbReference>
<dbReference type="EMBL" id="JADOER010000002">
    <property type="protein sequence ID" value="MBT9310883.1"/>
    <property type="molecule type" value="Genomic_DNA"/>
</dbReference>
<evidence type="ECO:0000313" key="3">
    <source>
        <dbReference type="Proteomes" id="UP001196661"/>
    </source>
</evidence>
<dbReference type="RefSeq" id="WP_215616779.1">
    <property type="nucleotide sequence ID" value="NZ_JADOER010000002.1"/>
</dbReference>
<organism evidence="2 3">
    <name type="scientific">Leptothoe kymatousa TAU-MAC 1615</name>
    <dbReference type="NCBI Taxonomy" id="2364775"/>
    <lineage>
        <taxon>Bacteria</taxon>
        <taxon>Bacillati</taxon>
        <taxon>Cyanobacteriota</taxon>
        <taxon>Cyanophyceae</taxon>
        <taxon>Nodosilineales</taxon>
        <taxon>Cymatolegaceae</taxon>
        <taxon>Leptothoe</taxon>
        <taxon>Leptothoe kymatousa</taxon>
    </lineage>
</organism>
<evidence type="ECO:0000313" key="2">
    <source>
        <dbReference type="EMBL" id="MBT9310883.1"/>
    </source>
</evidence>
<gene>
    <name evidence="2" type="ORF">IXB28_01580</name>
</gene>
<protein>
    <submittedName>
        <fullName evidence="2">Glycosyltransferase family 1 protein</fullName>
    </submittedName>
</protein>